<proteinExistence type="predicted"/>
<dbReference type="Proteomes" id="UP001151079">
    <property type="component" value="Unassembled WGS sequence"/>
</dbReference>
<evidence type="ECO:0000313" key="3">
    <source>
        <dbReference type="Proteomes" id="UP001151079"/>
    </source>
</evidence>
<name>A0A9X3C876_9FLAO</name>
<keyword evidence="3" id="KW-1185">Reference proteome</keyword>
<evidence type="ECO:0000313" key="2">
    <source>
        <dbReference type="EMBL" id="MCV9930463.1"/>
    </source>
</evidence>
<accession>A0A9X3C876</accession>
<reference evidence="2" key="1">
    <citation type="submission" date="2022-10" db="EMBL/GenBank/DDBJ databases">
        <title>Two novel species of Flavobacterium.</title>
        <authorList>
            <person name="Liu Q."/>
            <person name="Xin Y.-H."/>
        </authorList>
    </citation>
    <scope>NUCLEOTIDE SEQUENCE</scope>
    <source>
        <strain evidence="2">LS1R49</strain>
    </source>
</reference>
<dbReference type="EMBL" id="JAOZEW010000036">
    <property type="protein sequence ID" value="MCV9930463.1"/>
    <property type="molecule type" value="Genomic_DNA"/>
</dbReference>
<dbReference type="RefSeq" id="WP_264208533.1">
    <property type="nucleotide sequence ID" value="NZ_JAOZEW010000036.1"/>
</dbReference>
<evidence type="ECO:0000256" key="1">
    <source>
        <dbReference type="SAM" id="Phobius"/>
    </source>
</evidence>
<dbReference type="AlphaFoldDB" id="A0A9X3C876"/>
<gene>
    <name evidence="2" type="ORF">OIU83_22575</name>
</gene>
<organism evidence="2 3">
    <name type="scientific">Flavobacterium shii</name>
    <dbReference type="NCBI Taxonomy" id="2987687"/>
    <lineage>
        <taxon>Bacteria</taxon>
        <taxon>Pseudomonadati</taxon>
        <taxon>Bacteroidota</taxon>
        <taxon>Flavobacteriia</taxon>
        <taxon>Flavobacteriales</taxon>
        <taxon>Flavobacteriaceae</taxon>
        <taxon>Flavobacterium</taxon>
    </lineage>
</organism>
<keyword evidence="1" id="KW-0472">Membrane</keyword>
<sequence>MRKFTNRLALYAKEKTNNFIVWVLWISVILTFIGFQLGRFAYQAN</sequence>
<feature type="transmembrane region" description="Helical" evidence="1">
    <location>
        <begin position="20"/>
        <end position="42"/>
    </location>
</feature>
<keyword evidence="1" id="KW-0812">Transmembrane</keyword>
<protein>
    <submittedName>
        <fullName evidence="2">Uncharacterized protein</fullName>
    </submittedName>
</protein>
<comment type="caution">
    <text evidence="2">The sequence shown here is derived from an EMBL/GenBank/DDBJ whole genome shotgun (WGS) entry which is preliminary data.</text>
</comment>
<keyword evidence="1" id="KW-1133">Transmembrane helix</keyword>